<dbReference type="Proteomes" id="UP000612055">
    <property type="component" value="Unassembled WGS sequence"/>
</dbReference>
<proteinExistence type="predicted"/>
<evidence type="ECO:0000256" key="1">
    <source>
        <dbReference type="SAM" id="MobiDB-lite"/>
    </source>
</evidence>
<feature type="region of interest" description="Disordered" evidence="1">
    <location>
        <begin position="443"/>
        <end position="474"/>
    </location>
</feature>
<protein>
    <submittedName>
        <fullName evidence="2">Uncharacterized protein</fullName>
    </submittedName>
</protein>
<gene>
    <name evidence="2" type="ORF">HYH03_009501</name>
</gene>
<evidence type="ECO:0000313" key="3">
    <source>
        <dbReference type="Proteomes" id="UP000612055"/>
    </source>
</evidence>
<comment type="caution">
    <text evidence="2">The sequence shown here is derived from an EMBL/GenBank/DDBJ whole genome shotgun (WGS) entry which is preliminary data.</text>
</comment>
<name>A0A835Y1C4_9CHLO</name>
<accession>A0A835Y1C4</accession>
<keyword evidence="3" id="KW-1185">Reference proteome</keyword>
<organism evidence="2 3">
    <name type="scientific">Edaphochlamys debaryana</name>
    <dbReference type="NCBI Taxonomy" id="47281"/>
    <lineage>
        <taxon>Eukaryota</taxon>
        <taxon>Viridiplantae</taxon>
        <taxon>Chlorophyta</taxon>
        <taxon>core chlorophytes</taxon>
        <taxon>Chlorophyceae</taxon>
        <taxon>CS clade</taxon>
        <taxon>Chlamydomonadales</taxon>
        <taxon>Chlamydomonadales incertae sedis</taxon>
        <taxon>Edaphochlamys</taxon>
    </lineage>
</organism>
<feature type="region of interest" description="Disordered" evidence="1">
    <location>
        <begin position="402"/>
        <end position="431"/>
    </location>
</feature>
<feature type="compositionally biased region" description="Low complexity" evidence="1">
    <location>
        <begin position="10"/>
        <end position="21"/>
    </location>
</feature>
<feature type="region of interest" description="Disordered" evidence="1">
    <location>
        <begin position="179"/>
        <end position="234"/>
    </location>
</feature>
<feature type="compositionally biased region" description="Low complexity" evidence="1">
    <location>
        <begin position="402"/>
        <end position="426"/>
    </location>
</feature>
<evidence type="ECO:0000313" key="2">
    <source>
        <dbReference type="EMBL" id="KAG2492261.1"/>
    </source>
</evidence>
<feature type="compositionally biased region" description="Gly residues" evidence="1">
    <location>
        <begin position="186"/>
        <end position="205"/>
    </location>
</feature>
<sequence length="525" mass="52233">MSWWRSCFTGAPASRAPAAGPIHDERPAPAPETPSGNDVTAVENPVDRSVESCGEYICRSPTPPAGADPAVGRVSAGVVPQTSQAHSGLPSDRILFCDQSSSFFDGPLEGSPASTLAASQSRVTDAYDAPSHPEVSVVTSDLESFFPELVGINHGLASWQPLPADVANLTAVQLIDTSRGSTTTGTGTGTGAGTGTGSGSGGRTGASGAHGISSRPAPDGGNAQRLTPPGAPISAAAPTSAVNLLLVRVQSPGTGGGRGSSSLLSLHPLQPHQCLDGPSPGFGGGGHSALDAGPAMPAVEGRTDAYPAVCADVREAYLPTHLPRPAAARDIGFAPYFLAAPSYAAAAGHSPMPLPALLLAAAGPPSPAPAASAAAAAAAAAASHGPATAAMPVFITAGADSPGAGGSATTAPPLTRSFSPRALRSPLPSPAQQLRAMTAGFREGASEGDGRRPGSVSCSPPVPHNPAGYSSTASGAAVFSNESPNLTTVTSHSSNTYSWRPFLQLSSLIITSRACCRPEKRGNPS</sequence>
<feature type="region of interest" description="Disordered" evidence="1">
    <location>
        <begin position="10"/>
        <end position="42"/>
    </location>
</feature>
<dbReference type="EMBL" id="JAEHOE010000046">
    <property type="protein sequence ID" value="KAG2492261.1"/>
    <property type="molecule type" value="Genomic_DNA"/>
</dbReference>
<reference evidence="2" key="1">
    <citation type="journal article" date="2020" name="bioRxiv">
        <title>Comparative genomics of Chlamydomonas.</title>
        <authorList>
            <person name="Craig R.J."/>
            <person name="Hasan A.R."/>
            <person name="Ness R.W."/>
            <person name="Keightley P.D."/>
        </authorList>
    </citation>
    <scope>NUCLEOTIDE SEQUENCE</scope>
    <source>
        <strain evidence="2">CCAP 11/70</strain>
    </source>
</reference>
<dbReference type="AlphaFoldDB" id="A0A835Y1C4"/>